<dbReference type="InterPro" id="IPR039420">
    <property type="entry name" value="WalR-like"/>
</dbReference>
<dbReference type="PROSITE" id="PS50043">
    <property type="entry name" value="HTH_LUXR_2"/>
    <property type="match status" value="1"/>
</dbReference>
<dbReference type="OrthoDB" id="9808843at2"/>
<evidence type="ECO:0000313" key="8">
    <source>
        <dbReference type="EMBL" id="RNL80596.1"/>
    </source>
</evidence>
<dbReference type="GO" id="GO:0000160">
    <property type="term" value="P:phosphorelay signal transduction system"/>
    <property type="evidence" value="ECO:0007669"/>
    <property type="project" value="InterPro"/>
</dbReference>
<reference evidence="8 9" key="1">
    <citation type="submission" date="2018-11" db="EMBL/GenBank/DDBJ databases">
        <title>The genome draft of YIM 96095.</title>
        <authorList>
            <person name="Tang S.-K."/>
            <person name="Chunyu W.-X."/>
            <person name="Feng Y.-Z."/>
        </authorList>
    </citation>
    <scope>NUCLEOTIDE SEQUENCE [LARGE SCALE GENOMIC DNA]</scope>
    <source>
        <strain evidence="8 9">YIM 96095</strain>
    </source>
</reference>
<dbReference type="InterPro" id="IPR001789">
    <property type="entry name" value="Sig_transdc_resp-reg_receiver"/>
</dbReference>
<dbReference type="SMART" id="SM00448">
    <property type="entry name" value="REC"/>
    <property type="match status" value="1"/>
</dbReference>
<feature type="domain" description="HTH luxR-type" evidence="6">
    <location>
        <begin position="145"/>
        <end position="210"/>
    </location>
</feature>
<dbReference type="GO" id="GO:0003677">
    <property type="term" value="F:DNA binding"/>
    <property type="evidence" value="ECO:0007669"/>
    <property type="project" value="UniProtKB-KW"/>
</dbReference>
<protein>
    <submittedName>
        <fullName evidence="8">DNA-binding response regulator</fullName>
    </submittedName>
</protein>
<dbReference type="SMART" id="SM00421">
    <property type="entry name" value="HTH_LUXR"/>
    <property type="match status" value="1"/>
</dbReference>
<dbReference type="GO" id="GO:0006355">
    <property type="term" value="P:regulation of DNA-templated transcription"/>
    <property type="evidence" value="ECO:0007669"/>
    <property type="project" value="InterPro"/>
</dbReference>
<dbReference type="SUPFAM" id="SSF46894">
    <property type="entry name" value="C-terminal effector domain of the bipartite response regulators"/>
    <property type="match status" value="1"/>
</dbReference>
<keyword evidence="9" id="KW-1185">Reference proteome</keyword>
<keyword evidence="4" id="KW-0804">Transcription</keyword>
<dbReference type="InterPro" id="IPR011006">
    <property type="entry name" value="CheY-like_superfamily"/>
</dbReference>
<evidence type="ECO:0000256" key="3">
    <source>
        <dbReference type="ARBA" id="ARBA00023125"/>
    </source>
</evidence>
<evidence type="ECO:0000256" key="5">
    <source>
        <dbReference type="PROSITE-ProRule" id="PRU00169"/>
    </source>
</evidence>
<dbReference type="PROSITE" id="PS50110">
    <property type="entry name" value="RESPONSE_REGULATORY"/>
    <property type="match status" value="1"/>
</dbReference>
<evidence type="ECO:0000313" key="9">
    <source>
        <dbReference type="Proteomes" id="UP000269198"/>
    </source>
</evidence>
<sequence length="217" mass="23212">MIAVALVDDEALVRAGLSALVAAEEDMRVVGEADDGADVLDLVRRTRPDIVLMDVRMPGMDGIEAISVLIRALEHPPKTIVVTTFENDDYVYGALRAGASGFLLKRNRPEEITAAIRLVHSGDSLLFPTAIRSLAATNPRLDTPAARAVGSLTEREANILTLMARGLSNAEIAAELFVSGETVKTHVSNILAKLRARDRTQAVVAAYDSGLVRAGRT</sequence>
<keyword evidence="2" id="KW-0805">Transcription regulation</keyword>
<dbReference type="AlphaFoldDB" id="A0A3N0DYM8"/>
<dbReference type="Pfam" id="PF00072">
    <property type="entry name" value="Response_reg"/>
    <property type="match status" value="1"/>
</dbReference>
<feature type="modified residue" description="4-aspartylphosphate" evidence="5">
    <location>
        <position position="54"/>
    </location>
</feature>
<dbReference type="Proteomes" id="UP000269198">
    <property type="component" value="Unassembled WGS sequence"/>
</dbReference>
<dbReference type="PANTHER" id="PTHR43214:SF24">
    <property type="entry name" value="TRANSCRIPTIONAL REGULATORY PROTEIN NARL-RELATED"/>
    <property type="match status" value="1"/>
</dbReference>
<accession>A0A3N0DYM8</accession>
<feature type="domain" description="Response regulatory" evidence="7">
    <location>
        <begin position="3"/>
        <end position="120"/>
    </location>
</feature>
<dbReference type="PANTHER" id="PTHR43214">
    <property type="entry name" value="TWO-COMPONENT RESPONSE REGULATOR"/>
    <property type="match status" value="1"/>
</dbReference>
<evidence type="ECO:0000259" key="7">
    <source>
        <dbReference type="PROSITE" id="PS50110"/>
    </source>
</evidence>
<dbReference type="CDD" id="cd17535">
    <property type="entry name" value="REC_NarL-like"/>
    <property type="match status" value="1"/>
</dbReference>
<evidence type="ECO:0000256" key="1">
    <source>
        <dbReference type="ARBA" id="ARBA00022553"/>
    </source>
</evidence>
<dbReference type="EMBL" id="RJMB01000037">
    <property type="protein sequence ID" value="RNL80596.1"/>
    <property type="molecule type" value="Genomic_DNA"/>
</dbReference>
<gene>
    <name evidence="8" type="ORF">EFW17_22890</name>
</gene>
<comment type="caution">
    <text evidence="8">The sequence shown here is derived from an EMBL/GenBank/DDBJ whole genome shotgun (WGS) entry which is preliminary data.</text>
</comment>
<dbReference type="PROSITE" id="PS00622">
    <property type="entry name" value="HTH_LUXR_1"/>
    <property type="match status" value="1"/>
</dbReference>
<dbReference type="CDD" id="cd06170">
    <property type="entry name" value="LuxR_C_like"/>
    <property type="match status" value="1"/>
</dbReference>
<keyword evidence="3 8" id="KW-0238">DNA-binding</keyword>
<keyword evidence="1 5" id="KW-0597">Phosphoprotein</keyword>
<dbReference type="Gene3D" id="3.40.50.2300">
    <property type="match status" value="1"/>
</dbReference>
<dbReference type="SUPFAM" id="SSF52172">
    <property type="entry name" value="CheY-like"/>
    <property type="match status" value="1"/>
</dbReference>
<dbReference type="PRINTS" id="PR00038">
    <property type="entry name" value="HTHLUXR"/>
</dbReference>
<evidence type="ECO:0000256" key="4">
    <source>
        <dbReference type="ARBA" id="ARBA00023163"/>
    </source>
</evidence>
<evidence type="ECO:0000259" key="6">
    <source>
        <dbReference type="PROSITE" id="PS50043"/>
    </source>
</evidence>
<name>A0A3N0DYM8_9ACTN</name>
<dbReference type="InterPro" id="IPR058245">
    <property type="entry name" value="NreC/VraR/RcsB-like_REC"/>
</dbReference>
<evidence type="ECO:0000256" key="2">
    <source>
        <dbReference type="ARBA" id="ARBA00023015"/>
    </source>
</evidence>
<organism evidence="8 9">
    <name type="scientific">Halostreptopolyspora alba</name>
    <dbReference type="NCBI Taxonomy" id="2487137"/>
    <lineage>
        <taxon>Bacteria</taxon>
        <taxon>Bacillati</taxon>
        <taxon>Actinomycetota</taxon>
        <taxon>Actinomycetes</taxon>
        <taxon>Streptosporangiales</taxon>
        <taxon>Nocardiopsidaceae</taxon>
        <taxon>Halostreptopolyspora</taxon>
    </lineage>
</organism>
<proteinExistence type="predicted"/>
<dbReference type="InterPro" id="IPR016032">
    <property type="entry name" value="Sig_transdc_resp-reg_C-effctor"/>
</dbReference>
<dbReference type="Pfam" id="PF00196">
    <property type="entry name" value="GerE"/>
    <property type="match status" value="1"/>
</dbReference>
<dbReference type="InterPro" id="IPR000792">
    <property type="entry name" value="Tscrpt_reg_LuxR_C"/>
</dbReference>
<dbReference type="RefSeq" id="WP_123203513.1">
    <property type="nucleotide sequence ID" value="NZ_RJMB01000037.1"/>
</dbReference>